<evidence type="ECO:0008006" key="4">
    <source>
        <dbReference type="Google" id="ProtNLM"/>
    </source>
</evidence>
<dbReference type="SUPFAM" id="SSF52047">
    <property type="entry name" value="RNI-like"/>
    <property type="match status" value="1"/>
</dbReference>
<dbReference type="Gene3D" id="3.80.10.10">
    <property type="entry name" value="Ribonuclease Inhibitor"/>
    <property type="match status" value="2"/>
</dbReference>
<evidence type="ECO:0000313" key="2">
    <source>
        <dbReference type="EMBL" id="CAF4832086.1"/>
    </source>
</evidence>
<dbReference type="EMBL" id="CAJNYV010003235">
    <property type="protein sequence ID" value="CAF3545315.1"/>
    <property type="molecule type" value="Genomic_DNA"/>
</dbReference>
<evidence type="ECO:0000313" key="1">
    <source>
        <dbReference type="EMBL" id="CAF3545315.1"/>
    </source>
</evidence>
<accession>A0A818JU76</accession>
<organism evidence="1 3">
    <name type="scientific">Rotaria socialis</name>
    <dbReference type="NCBI Taxonomy" id="392032"/>
    <lineage>
        <taxon>Eukaryota</taxon>
        <taxon>Metazoa</taxon>
        <taxon>Spiralia</taxon>
        <taxon>Gnathifera</taxon>
        <taxon>Rotifera</taxon>
        <taxon>Eurotatoria</taxon>
        <taxon>Bdelloidea</taxon>
        <taxon>Philodinida</taxon>
        <taxon>Philodinidae</taxon>
        <taxon>Rotaria</taxon>
    </lineage>
</organism>
<protein>
    <recommendedName>
        <fullName evidence="4">F-box domain-containing protein</fullName>
    </recommendedName>
</protein>
<dbReference type="Proteomes" id="UP000663838">
    <property type="component" value="Unassembled WGS sequence"/>
</dbReference>
<dbReference type="Proteomes" id="UP000663865">
    <property type="component" value="Unassembled WGS sequence"/>
</dbReference>
<dbReference type="AlphaFoldDB" id="A0A818JU76"/>
<proteinExistence type="predicted"/>
<comment type="caution">
    <text evidence="1">The sequence shown here is derived from an EMBL/GenBank/DDBJ whole genome shotgun (WGS) entry which is preliminary data.</text>
</comment>
<gene>
    <name evidence="1" type="ORF">KIK155_LOCUS18156</name>
    <name evidence="2" type="ORF">TOA249_LOCUS25383</name>
</gene>
<dbReference type="EMBL" id="CAJOBS010002744">
    <property type="protein sequence ID" value="CAF4832086.1"/>
    <property type="molecule type" value="Genomic_DNA"/>
</dbReference>
<dbReference type="InterPro" id="IPR032675">
    <property type="entry name" value="LRR_dom_sf"/>
</dbReference>
<reference evidence="1" key="1">
    <citation type="submission" date="2021-02" db="EMBL/GenBank/DDBJ databases">
        <authorList>
            <person name="Nowell W R."/>
        </authorList>
    </citation>
    <scope>NUCLEOTIDE SEQUENCE</scope>
</reference>
<evidence type="ECO:0000313" key="3">
    <source>
        <dbReference type="Proteomes" id="UP000663865"/>
    </source>
</evidence>
<sequence length="583" mass="69049">MNLESFSNELLLDLFEYVPPVSLLRAFYNLNVRFNNLILIHFQSFNLNCRSVSQRDFNLICQEYLPSIADYIVSLSLSNGDDTPEQIELFLQHGLTLCQFIHLKSLSICDLCSREIMNTLMVQWIRLENLTHLTLAGCYVKFDQINAQRLIDSIWSLSRLIYCYLNLNFGENNIFIPTVMSSSLKYLFIWGSEHCQNEISALIKQTPCLRHFSVLLNIDSNNDNGVQEPFLSITKLDICISRIDENRITKFLQNMPNLYRMTVDMSSLDDDNANTILNGYQWENIIHNNLSNLRIFRFKMEFRIVNENNREEKINELINSFRSSFWLEKHKWFIRCHWNPTNTSSFIYFYTLPYSYSYFNFDHSMIVKSTSPNENMFIHYNCVHNLTYESLSNEDIVSSPIQFANLQSLSLKLPIDGYLYSMIQKFDQLKSLSVQLNDDDTNISYQFQFFLDNIPNLHSLRYSSCSAHFPDMSFFEFQHSSIHHLDLRGYNQYFTDEQCIMLTHSLLAIQCEILFIRIQNHRMIFYLLHNMINLRTLNVQCEDANFDETREDTFIVWLKEHLPSTYIVSRDMVFQGDIRIWIR</sequence>
<name>A0A818JU76_9BILA</name>